<evidence type="ECO:0000256" key="2">
    <source>
        <dbReference type="ARBA" id="ARBA00022692"/>
    </source>
</evidence>
<dbReference type="RefSeq" id="WP_348759709.1">
    <property type="nucleotide sequence ID" value="NZ_OZ026884.1"/>
</dbReference>
<keyword evidence="3" id="KW-1133">Transmembrane helix</keyword>
<dbReference type="Proteomes" id="UP001497493">
    <property type="component" value="Chromosome"/>
</dbReference>
<name>A0ABP1C7G8_9GAMM</name>
<proteinExistence type="predicted"/>
<reference evidence="6 7" key="1">
    <citation type="submission" date="2024-04" db="EMBL/GenBank/DDBJ databases">
        <authorList>
            <person name="Cremers G."/>
        </authorList>
    </citation>
    <scope>NUCLEOTIDE SEQUENCE [LARGE SCALE GENOMIC DNA]</scope>
    <source>
        <strain evidence="6">MeCH1-AG</strain>
    </source>
</reference>
<keyword evidence="4" id="KW-0472">Membrane</keyword>
<dbReference type="InterPro" id="IPR007452">
    <property type="entry name" value="TamB_C"/>
</dbReference>
<protein>
    <submittedName>
        <fullName evidence="6">Autotransporter translocation and assembly factor TamB</fullName>
    </submittedName>
</protein>
<organism evidence="6 7">
    <name type="scientific">Candidatus Methylocalor cossyra</name>
    <dbReference type="NCBI Taxonomy" id="3108543"/>
    <lineage>
        <taxon>Bacteria</taxon>
        <taxon>Pseudomonadati</taxon>
        <taxon>Pseudomonadota</taxon>
        <taxon>Gammaproteobacteria</taxon>
        <taxon>Methylococcales</taxon>
        <taxon>Methylococcaceae</taxon>
        <taxon>Candidatus Methylocalor</taxon>
    </lineage>
</organism>
<evidence type="ECO:0000313" key="7">
    <source>
        <dbReference type="Proteomes" id="UP001497493"/>
    </source>
</evidence>
<gene>
    <name evidence="6" type="ORF">MECH1_V1_1432</name>
</gene>
<keyword evidence="7" id="KW-1185">Reference proteome</keyword>
<dbReference type="PANTHER" id="PTHR36985:SF1">
    <property type="entry name" value="TRANSLOCATION AND ASSEMBLY MODULE SUBUNIT TAMB"/>
    <property type="match status" value="1"/>
</dbReference>
<evidence type="ECO:0000259" key="5">
    <source>
        <dbReference type="Pfam" id="PF04357"/>
    </source>
</evidence>
<dbReference type="PANTHER" id="PTHR36985">
    <property type="entry name" value="TRANSLOCATION AND ASSEMBLY MODULE SUBUNIT TAMB"/>
    <property type="match status" value="1"/>
</dbReference>
<accession>A0ABP1C7G8</accession>
<dbReference type="EMBL" id="OZ026884">
    <property type="protein sequence ID" value="CAL1240208.1"/>
    <property type="molecule type" value="Genomic_DNA"/>
</dbReference>
<keyword evidence="2" id="KW-0812">Transmembrane</keyword>
<evidence type="ECO:0000313" key="6">
    <source>
        <dbReference type="EMBL" id="CAL1240208.1"/>
    </source>
</evidence>
<feature type="domain" description="Translocation and assembly module TamB C-terminal" evidence="5">
    <location>
        <begin position="818"/>
        <end position="1168"/>
    </location>
</feature>
<evidence type="ECO:0000256" key="4">
    <source>
        <dbReference type="ARBA" id="ARBA00023136"/>
    </source>
</evidence>
<evidence type="ECO:0000256" key="3">
    <source>
        <dbReference type="ARBA" id="ARBA00022989"/>
    </source>
</evidence>
<sequence>MKRVSLGILAAFPLLLMSLAGALYWLLASEPGLRWLVRAIHAQLPGFTVEDAQGSLLGGFVVRGLSYRDAATEARLERLEVRWEPRALWQRRLHIHAVRAEGVQLTRLGAASAEPPSWPQWKLPLAVAVDQLQLSEVLVRGAAGAEPLRIERLEAAAAVDQERLRLARFQLVLPELALGLAGAVGLSGERRVDLTTDWRLTLAGRPELRGSGTLAGDPARLYLQQRLQAPVAAELAVELRNPLGAPAWTLQLTVPRFLPTALDPALKPWPLELRLEGQGTATEAAVTGTMAATIAELGGELGGRLRARWQAPDQVTVETLALSLPRTGTEWVLDGTARKLGDNPQLNLTARWRNLLWPPDPKAPWRSPEGRLTVVGSLRDLRFELRGLLRERPVEAGGTVGIASDRVRFQGVRVRGAGTALALEGELGPQLELSWTLRAEDLGLWLPGAQGFLDTHGRLKGSREAPSVAAELRARGLALGDNGVAALQLHLSAGAAADAPFAFELTADRLRAAGQRADAHLWGRGTRADHRLAGQITASTPAVGLVLQAQGGWRDRAWAGTVQRVDFALPSAGRWFLARPAALRLGPAGGELGSACWQSGEGAACLRGRWSAAGSWEGGAELSHLSLARFQSLWPPRTTVAGTLNATARLSGRGQRVEAGRLSLEVADAALTYQAGPQQTLRFQPAPLSLRASLSERGGELNGVAEQPGLAALRAQLTLAGPVQLDRLERAPLAGELTLRLSTLAVLAPWVQELSNLKGSLEGRLGLSGSLAAPALELQAQVPDAGFTVPRLGIEVRRLQLTARSPAPDQLQVQGRAQSGAGELILEGGGTLSDAAGWPLHLSLKGDRFLAADLPEAKVYLSPDLSLSHAAGKLALTGTVTIPEAKLQIPEQQGAVKPSEDVVLVGGAAPERGVPLETRLDVVLGPAVQVQGFGFQGRTDGHLLIEQAPNGPVLGTGQVAIHDGKYALYGIELAIDDGRVLFAHSPVDNPSLDIRATRRAENVLAGVKVQGTLKKPAVTLFSDTPMSQTDILAYLLTGKPLGMTSQQEGGLLQSAAVGLGGSAGSFLAREVSNRLGLGEFVDISVGSAAATGPFSTRATAVGATPTQTAQNTSLFLGKYLTPRLYVQYGVGLLHNSNVFRLRYRLSRRWYVQTETGEYNGGDLLYQWEK</sequence>
<evidence type="ECO:0000256" key="1">
    <source>
        <dbReference type="ARBA" id="ARBA00004167"/>
    </source>
</evidence>
<comment type="subcellular location">
    <subcellularLocation>
        <location evidence="1">Membrane</location>
        <topology evidence="1">Single-pass membrane protein</topology>
    </subcellularLocation>
</comment>
<dbReference type="Pfam" id="PF04357">
    <property type="entry name" value="TamB"/>
    <property type="match status" value="1"/>
</dbReference>